<proteinExistence type="predicted"/>
<protein>
    <recommendedName>
        <fullName evidence="4">DUF2780 domain-containing protein</fullName>
    </recommendedName>
</protein>
<keyword evidence="3" id="KW-1185">Reference proteome</keyword>
<dbReference type="EMBL" id="JANSUY010000005">
    <property type="protein sequence ID" value="MCR9015253.1"/>
    <property type="molecule type" value="Genomic_DNA"/>
</dbReference>
<evidence type="ECO:0000256" key="1">
    <source>
        <dbReference type="SAM" id="SignalP"/>
    </source>
</evidence>
<dbReference type="Proteomes" id="UP001142175">
    <property type="component" value="Unassembled WGS sequence"/>
</dbReference>
<dbReference type="RefSeq" id="WP_258423112.1">
    <property type="nucleotide sequence ID" value="NZ_JANAEZ010000005.1"/>
</dbReference>
<comment type="caution">
    <text evidence="2">The sequence shown here is derived from an EMBL/GenBank/DDBJ whole genome shotgun (WGS) entry which is preliminary data.</text>
</comment>
<evidence type="ECO:0000313" key="2">
    <source>
        <dbReference type="EMBL" id="MCR9015253.1"/>
    </source>
</evidence>
<organism evidence="2 3">
    <name type="scientific">Aquiflexum gelatinilyticum</name>
    <dbReference type="NCBI Taxonomy" id="2961943"/>
    <lineage>
        <taxon>Bacteria</taxon>
        <taxon>Pseudomonadati</taxon>
        <taxon>Bacteroidota</taxon>
        <taxon>Cytophagia</taxon>
        <taxon>Cytophagales</taxon>
        <taxon>Cyclobacteriaceae</taxon>
        <taxon>Aquiflexum</taxon>
    </lineage>
</organism>
<feature type="chain" id="PRO_5040984293" description="DUF2780 domain-containing protein" evidence="1">
    <location>
        <begin position="23"/>
        <end position="134"/>
    </location>
</feature>
<evidence type="ECO:0000313" key="3">
    <source>
        <dbReference type="Proteomes" id="UP001142175"/>
    </source>
</evidence>
<dbReference type="AlphaFoldDB" id="A0A9X2P6K8"/>
<gene>
    <name evidence="2" type="ORF">NU887_09420</name>
</gene>
<accession>A0A9X2P6K8</accession>
<sequence length="134" mass="14362">MKKSTFLFAILIMALFTYKAEAQALKVPKAEIPTADLQKQLLGALDSVEGLGLSADQTSKLKANNKTFAGEIFKILGGSGSDDAKKGLLNNLGGERQKFLTSLLGNDLLGKYTKKINGLIKPFKSKLGLASLLF</sequence>
<reference evidence="2" key="1">
    <citation type="submission" date="2022-08" db="EMBL/GenBank/DDBJ databases">
        <authorList>
            <person name="Zhang D."/>
        </authorList>
    </citation>
    <scope>NUCLEOTIDE SEQUENCE</scope>
    <source>
        <strain evidence="2">XJ19-11</strain>
    </source>
</reference>
<feature type="signal peptide" evidence="1">
    <location>
        <begin position="1"/>
        <end position="22"/>
    </location>
</feature>
<keyword evidence="1" id="KW-0732">Signal</keyword>
<name>A0A9X2P6K8_9BACT</name>
<evidence type="ECO:0008006" key="4">
    <source>
        <dbReference type="Google" id="ProtNLM"/>
    </source>
</evidence>